<keyword evidence="13" id="KW-0830">Ubiquinone</keyword>
<evidence type="ECO:0000256" key="10">
    <source>
        <dbReference type="ARBA" id="ARBA00022982"/>
    </source>
</evidence>
<gene>
    <name evidence="22" type="primary">cytb</name>
</gene>
<dbReference type="EMBL" id="AB754673">
    <property type="protein sequence ID" value="BAN04907.1"/>
    <property type="molecule type" value="Genomic_DNA"/>
</dbReference>
<keyword evidence="15 19" id="KW-0472">Membrane</keyword>
<feature type="transmembrane region" description="Helical" evidence="19">
    <location>
        <begin position="30"/>
        <end position="53"/>
    </location>
</feature>
<dbReference type="GO" id="GO:0046872">
    <property type="term" value="F:metal ion binding"/>
    <property type="evidence" value="ECO:0007669"/>
    <property type="project" value="UniProtKB-UniRule"/>
</dbReference>
<dbReference type="Pfam" id="PF00033">
    <property type="entry name" value="Cytochrome_B"/>
    <property type="match status" value="1"/>
</dbReference>
<sequence length="380" mass="42966">MAPITRKTHPLLKIINNSFVDLPTPSNISYWWNFGSLLGICLITQIITGLFLAMHYTADTQSAFSSVAHICRDVNHGWLMRNIHANGASFFFICIYLHIGRGLYYGSYMFKETWNIGVVLLLLVMATAFVGYVLPWGQMSFWGASVITNLLSAIPYVGGSLVEWVWGGFSVDKATLTRFFAFHFLLPFLIVGVSMIHLLFLHETGSNNPTGIPSNQDKISFHPYFSYKDLLGFMLALLILMLISLIVPNLLVDPENFIPANPLMAPPHIKPEWYFLFAYAILRSIPNKLGGVVALLMSILILMFVPMLHTSKQRSLMFRSTSQTLFWLLVANTLILTWIGGMPVESPFTEIGQIASILYFLLFIIMIPLIGLWENKLMKW</sequence>
<reference evidence="22" key="1">
    <citation type="journal article" date="2013" name="Mol. Phylogenet. Evol.">
        <title>Phylogeny and historical demography of Cynops pyrrhogaster (Amphibia: Urodela): Taxonomic relationships and distributional changes associated with climatic oscillations.</title>
        <authorList>
            <person name="Tominaga A."/>
            <person name="Matsui M."/>
            <person name="Yoshikawa N."/>
            <person name="Nishikawa K."/>
            <person name="Hayashi T."/>
            <person name="Misawa Y."/>
            <person name="Tanabe S."/>
            <person name="Ota H."/>
        </authorList>
    </citation>
    <scope>NUCLEOTIDE SEQUENCE</scope>
    <source>
        <strain evidence="22">Ry816</strain>
        <tissue evidence="22">Liver</tissue>
    </source>
</reference>
<evidence type="ECO:0000256" key="17">
    <source>
        <dbReference type="PIRSR" id="PIRSR038885-1"/>
    </source>
</evidence>
<evidence type="ECO:0000313" key="22">
    <source>
        <dbReference type="EMBL" id="BAN04907.1"/>
    </source>
</evidence>
<feature type="transmembrane region" description="Helical" evidence="19">
    <location>
        <begin position="351"/>
        <end position="373"/>
    </location>
</feature>
<feature type="binding site" description="axial binding residue" evidence="18">
    <location>
        <position position="98"/>
    </location>
    <ligand>
        <name>heme b</name>
        <dbReference type="ChEBI" id="CHEBI:60344"/>
        <label>b566</label>
    </ligand>
    <ligandPart>
        <name>Fe</name>
        <dbReference type="ChEBI" id="CHEBI:18248"/>
    </ligandPart>
</feature>
<dbReference type="InterPro" id="IPR005797">
    <property type="entry name" value="Cyt_b/b6_N"/>
</dbReference>
<proteinExistence type="inferred from homology"/>
<evidence type="ECO:0000256" key="7">
    <source>
        <dbReference type="ARBA" id="ARBA00022692"/>
    </source>
</evidence>
<keyword evidence="4 19" id="KW-0813">Transport</keyword>
<evidence type="ECO:0000259" key="21">
    <source>
        <dbReference type="PROSITE" id="PS51003"/>
    </source>
</evidence>
<feature type="transmembrane region" description="Helical" evidence="19">
    <location>
        <begin position="141"/>
        <end position="159"/>
    </location>
</feature>
<organism evidence="22">
    <name type="scientific">Cynops pyrrhogaster</name>
    <name type="common">Japanese fire-bellied newt</name>
    <name type="synonym">Molge pyrrhogaster</name>
    <dbReference type="NCBI Taxonomy" id="8330"/>
    <lineage>
        <taxon>Eukaryota</taxon>
        <taxon>Metazoa</taxon>
        <taxon>Chordata</taxon>
        <taxon>Craniata</taxon>
        <taxon>Vertebrata</taxon>
        <taxon>Euteleostomi</taxon>
        <taxon>Amphibia</taxon>
        <taxon>Batrachia</taxon>
        <taxon>Caudata</taxon>
        <taxon>Salamandroidea</taxon>
        <taxon>Salamandridae</taxon>
        <taxon>Pleurodelinae</taxon>
        <taxon>Cynops</taxon>
    </lineage>
</organism>
<dbReference type="GO" id="GO:0008121">
    <property type="term" value="F:quinol-cytochrome-c reductase activity"/>
    <property type="evidence" value="ECO:0007669"/>
    <property type="project" value="InterPro"/>
</dbReference>
<feature type="binding site" description="axial binding residue" evidence="18">
    <location>
        <position position="84"/>
    </location>
    <ligand>
        <name>heme b</name>
        <dbReference type="ChEBI" id="CHEBI:60344"/>
        <label>b562</label>
    </ligand>
    <ligandPart>
        <name>Fe</name>
        <dbReference type="ChEBI" id="CHEBI:18248"/>
    </ligandPart>
</feature>
<evidence type="ECO:0000256" key="1">
    <source>
        <dbReference type="ARBA" id="ARBA00002566"/>
    </source>
</evidence>
<keyword evidence="5 18" id="KW-0349">Heme</keyword>
<evidence type="ECO:0000256" key="18">
    <source>
        <dbReference type="PIRSR" id="PIRSR038885-2"/>
    </source>
</evidence>
<feature type="domain" description="Cytochrome b/b6 C-terminal region profile" evidence="21">
    <location>
        <begin position="211"/>
        <end position="380"/>
    </location>
</feature>
<evidence type="ECO:0000256" key="2">
    <source>
        <dbReference type="ARBA" id="ARBA00004448"/>
    </source>
</evidence>
<feature type="transmembrane region" description="Helical" evidence="19">
    <location>
        <begin position="88"/>
        <end position="108"/>
    </location>
</feature>
<protein>
    <recommendedName>
        <fullName evidence="3 19">Cytochrome b</fullName>
    </recommendedName>
</protein>
<feature type="domain" description="Cytochrome b/b6 N-terminal region profile" evidence="20">
    <location>
        <begin position="1"/>
        <end position="210"/>
    </location>
</feature>
<dbReference type="PROSITE" id="PS51002">
    <property type="entry name" value="CYTB_NTER"/>
    <property type="match status" value="1"/>
</dbReference>
<evidence type="ECO:0000256" key="6">
    <source>
        <dbReference type="ARBA" id="ARBA00022660"/>
    </source>
</evidence>
<keyword evidence="9" id="KW-0999">Mitochondrion inner membrane</keyword>
<accession>M5A856</accession>
<dbReference type="FunFam" id="1.20.810.10:FF:000002">
    <property type="entry name" value="Cytochrome b"/>
    <property type="match status" value="1"/>
</dbReference>
<feature type="transmembrane region" description="Helical" evidence="19">
    <location>
        <begin position="320"/>
        <end position="339"/>
    </location>
</feature>
<dbReference type="SUPFAM" id="SSF81648">
    <property type="entry name" value="a domain/subunit of cytochrome bc1 complex (Ubiquinol-cytochrome c reductase)"/>
    <property type="match status" value="1"/>
</dbReference>
<dbReference type="InterPro" id="IPR016174">
    <property type="entry name" value="Di-haem_cyt_TM"/>
</dbReference>
<dbReference type="Gene3D" id="1.20.810.10">
    <property type="entry name" value="Cytochrome Bc1 Complex, Chain C"/>
    <property type="match status" value="1"/>
</dbReference>
<keyword evidence="14 19" id="KW-0496">Mitochondrion</keyword>
<dbReference type="GO" id="GO:0045275">
    <property type="term" value="C:respiratory chain complex III"/>
    <property type="evidence" value="ECO:0007669"/>
    <property type="project" value="InterPro"/>
</dbReference>
<dbReference type="SUPFAM" id="SSF81342">
    <property type="entry name" value="Transmembrane di-heme cytochromes"/>
    <property type="match status" value="1"/>
</dbReference>
<dbReference type="PANTHER" id="PTHR19271">
    <property type="entry name" value="CYTOCHROME B"/>
    <property type="match status" value="1"/>
</dbReference>
<dbReference type="InterPro" id="IPR036150">
    <property type="entry name" value="Cyt_b/b6_C_sf"/>
</dbReference>
<dbReference type="PROSITE" id="PS51003">
    <property type="entry name" value="CYTB_CTER"/>
    <property type="match status" value="1"/>
</dbReference>
<name>M5A856_CYNPY</name>
<feature type="transmembrane region" description="Helical" evidence="19">
    <location>
        <begin position="289"/>
        <end position="308"/>
    </location>
</feature>
<evidence type="ECO:0000256" key="15">
    <source>
        <dbReference type="ARBA" id="ARBA00023136"/>
    </source>
</evidence>
<dbReference type="InterPro" id="IPR048260">
    <property type="entry name" value="Cytochrome_b_C_euk/bac"/>
</dbReference>
<feature type="binding site" evidence="17">
    <location>
        <position position="202"/>
    </location>
    <ligand>
        <name>a ubiquinone</name>
        <dbReference type="ChEBI" id="CHEBI:16389"/>
    </ligand>
</feature>
<comment type="similarity">
    <text evidence="16 19">Belongs to the cytochrome b family.</text>
</comment>
<dbReference type="InterPro" id="IPR048259">
    <property type="entry name" value="Cytochrome_b_N_euk/bac"/>
</dbReference>
<evidence type="ECO:0000256" key="3">
    <source>
        <dbReference type="ARBA" id="ARBA00013531"/>
    </source>
</evidence>
<comment type="subcellular location">
    <subcellularLocation>
        <location evidence="2">Mitochondrion inner membrane</location>
        <topology evidence="2">Multi-pass membrane protein</topology>
    </subcellularLocation>
</comment>
<keyword evidence="10 19" id="KW-0249">Electron transport</keyword>
<evidence type="ECO:0000259" key="20">
    <source>
        <dbReference type="PROSITE" id="PS51002"/>
    </source>
</evidence>
<geneLocation type="mitochondrion" evidence="22"/>
<keyword evidence="11 19" id="KW-1133">Transmembrane helix</keyword>
<keyword evidence="12 18" id="KW-0408">Iron</keyword>
<keyword evidence="8 18" id="KW-0479">Metal-binding</keyword>
<evidence type="ECO:0000256" key="16">
    <source>
        <dbReference type="ARBA" id="ARBA00061233"/>
    </source>
</evidence>
<dbReference type="GO" id="GO:0006122">
    <property type="term" value="P:mitochondrial electron transport, ubiquinol to cytochrome c"/>
    <property type="evidence" value="ECO:0007669"/>
    <property type="project" value="TreeGrafter"/>
</dbReference>
<dbReference type="AlphaFoldDB" id="M5A856"/>
<feature type="transmembrane region" description="Helical" evidence="19">
    <location>
        <begin position="179"/>
        <end position="201"/>
    </location>
</feature>
<keyword evidence="6 19" id="KW-0679">Respiratory chain</keyword>
<feature type="binding site" description="axial binding residue" evidence="18">
    <location>
        <position position="183"/>
    </location>
    <ligand>
        <name>heme b</name>
        <dbReference type="ChEBI" id="CHEBI:60344"/>
        <label>b562</label>
    </ligand>
    <ligandPart>
        <name>Fe</name>
        <dbReference type="ChEBI" id="CHEBI:18248"/>
    </ligandPart>
</feature>
<evidence type="ECO:0000256" key="14">
    <source>
        <dbReference type="ARBA" id="ARBA00023128"/>
    </source>
</evidence>
<evidence type="ECO:0000256" key="12">
    <source>
        <dbReference type="ARBA" id="ARBA00023004"/>
    </source>
</evidence>
<dbReference type="GO" id="GO:0005743">
    <property type="term" value="C:mitochondrial inner membrane"/>
    <property type="evidence" value="ECO:0007669"/>
    <property type="project" value="UniProtKB-SubCell"/>
</dbReference>
<evidence type="ECO:0000256" key="9">
    <source>
        <dbReference type="ARBA" id="ARBA00022792"/>
    </source>
</evidence>
<dbReference type="InterPro" id="IPR027387">
    <property type="entry name" value="Cytb/b6-like_sf"/>
</dbReference>
<evidence type="ECO:0000256" key="13">
    <source>
        <dbReference type="ARBA" id="ARBA00023075"/>
    </source>
</evidence>
<dbReference type="GO" id="GO:0016491">
    <property type="term" value="F:oxidoreductase activity"/>
    <property type="evidence" value="ECO:0007669"/>
    <property type="project" value="UniProtKB-UniRule"/>
</dbReference>
<dbReference type="CDD" id="cd00290">
    <property type="entry name" value="cytochrome_b_C"/>
    <property type="match status" value="1"/>
</dbReference>
<evidence type="ECO:0000256" key="4">
    <source>
        <dbReference type="ARBA" id="ARBA00022448"/>
    </source>
</evidence>
<evidence type="ECO:0000256" key="11">
    <source>
        <dbReference type="ARBA" id="ARBA00022989"/>
    </source>
</evidence>
<evidence type="ECO:0000256" key="5">
    <source>
        <dbReference type="ARBA" id="ARBA00022617"/>
    </source>
</evidence>
<dbReference type="PIRSF" id="PIRSF038885">
    <property type="entry name" value="COB"/>
    <property type="match status" value="1"/>
</dbReference>
<comment type="cofactor">
    <cofactor evidence="18">
        <name>heme</name>
        <dbReference type="ChEBI" id="CHEBI:30413"/>
    </cofactor>
    <text evidence="18">Binds 2 heme groups non-covalently.</text>
</comment>
<comment type="cofactor">
    <cofactor evidence="19">
        <name>heme b</name>
        <dbReference type="ChEBI" id="CHEBI:60344"/>
    </cofactor>
    <text evidence="19">Binds 2 heme groups non-covalently.</text>
</comment>
<dbReference type="Pfam" id="PF00032">
    <property type="entry name" value="Cytochrom_B_C"/>
    <property type="match status" value="1"/>
</dbReference>
<dbReference type="PANTHER" id="PTHR19271:SF16">
    <property type="entry name" value="CYTOCHROME B"/>
    <property type="match status" value="1"/>
</dbReference>
<dbReference type="CDD" id="cd00284">
    <property type="entry name" value="Cytochrome_b_N"/>
    <property type="match status" value="1"/>
</dbReference>
<dbReference type="InterPro" id="IPR005798">
    <property type="entry name" value="Cyt_b/b6_C"/>
</dbReference>
<evidence type="ECO:0000256" key="19">
    <source>
        <dbReference type="RuleBase" id="RU362117"/>
    </source>
</evidence>
<feature type="binding site" description="axial binding residue" evidence="18">
    <location>
        <position position="197"/>
    </location>
    <ligand>
        <name>heme b</name>
        <dbReference type="ChEBI" id="CHEBI:60344"/>
        <label>b566</label>
    </ligand>
    <ligandPart>
        <name>Fe</name>
        <dbReference type="ChEBI" id="CHEBI:18248"/>
    </ligandPart>
</feature>
<comment type="function">
    <text evidence="1 19">Component of the ubiquinol-cytochrome c reductase complex (complex III or cytochrome b-c1 complex) that is part of the mitochondrial respiratory chain. The b-c1 complex mediates electron transfer from ubiquinol to cytochrome c. Contributes to the generation of a proton gradient across the mitochondrial membrane that is then used for ATP synthesis.</text>
</comment>
<evidence type="ECO:0000256" key="8">
    <source>
        <dbReference type="ARBA" id="ARBA00022723"/>
    </source>
</evidence>
<dbReference type="InterPro" id="IPR030689">
    <property type="entry name" value="Cytochrome_b"/>
</dbReference>
<keyword evidence="7 19" id="KW-0812">Transmembrane</keyword>
<feature type="transmembrane region" description="Helical" evidence="19">
    <location>
        <begin position="114"/>
        <end position="134"/>
    </location>
</feature>
<feature type="transmembrane region" description="Helical" evidence="19">
    <location>
        <begin position="230"/>
        <end position="251"/>
    </location>
</feature>